<organism evidence="2 3">
    <name type="scientific">Acuticoccus mangrovi</name>
    <dbReference type="NCBI Taxonomy" id="2796142"/>
    <lineage>
        <taxon>Bacteria</taxon>
        <taxon>Pseudomonadati</taxon>
        <taxon>Pseudomonadota</taxon>
        <taxon>Alphaproteobacteria</taxon>
        <taxon>Hyphomicrobiales</taxon>
        <taxon>Amorphaceae</taxon>
        <taxon>Acuticoccus</taxon>
    </lineage>
</organism>
<dbReference type="PRINTS" id="PR00111">
    <property type="entry name" value="ABHYDROLASE"/>
</dbReference>
<reference evidence="2" key="1">
    <citation type="submission" date="2020-12" db="EMBL/GenBank/DDBJ databases">
        <title>Bacterial taxonomy.</title>
        <authorList>
            <person name="Pan X."/>
        </authorList>
    </citation>
    <scope>NUCLEOTIDE SEQUENCE</scope>
    <source>
        <strain evidence="2">B2012</strain>
    </source>
</reference>
<dbReference type="InterPro" id="IPR029058">
    <property type="entry name" value="AB_hydrolase_fold"/>
</dbReference>
<dbReference type="EMBL" id="JAEKJA010000005">
    <property type="protein sequence ID" value="MBJ3775630.1"/>
    <property type="molecule type" value="Genomic_DNA"/>
</dbReference>
<dbReference type="RefSeq" id="WP_198881509.1">
    <property type="nucleotide sequence ID" value="NZ_JAEKJA010000005.1"/>
</dbReference>
<dbReference type="Gene3D" id="3.40.50.1820">
    <property type="entry name" value="alpha/beta hydrolase"/>
    <property type="match status" value="1"/>
</dbReference>
<dbReference type="Proteomes" id="UP000609531">
    <property type="component" value="Unassembled WGS sequence"/>
</dbReference>
<name>A0A934MG61_9HYPH</name>
<dbReference type="PRINTS" id="PR00412">
    <property type="entry name" value="EPOXHYDRLASE"/>
</dbReference>
<gene>
    <name evidence="2" type="ORF">JCR33_08040</name>
</gene>
<dbReference type="AlphaFoldDB" id="A0A934MG61"/>
<keyword evidence="3" id="KW-1185">Reference proteome</keyword>
<protein>
    <submittedName>
        <fullName evidence="2">Alpha/beta fold hydrolase</fullName>
    </submittedName>
</protein>
<sequence>MLFTPDMMDRGDARLVPVGDITMGVTLRGAGKPIVFIHGLGWDRRLWAGEAERLAGRYLTVTGDSRGHGLSDKPEGPYSIDMLAADWIGVIDALGLADICLVGFSQGGMIAQTIMRDRPELVSALMLVSTSPASAASTRENMEKRLAAEAVDGARAAAEIAAASIFSPAWRERHPDTLEAFLEWRVTADQAALASATRALYDFDVTGTLPAVAVPTLVVAGVDDVLTKPAGMQKIAELVPGAEYLEVADSGHMIPIEQPAAFSELIDRFLARHFAA</sequence>
<evidence type="ECO:0000259" key="1">
    <source>
        <dbReference type="Pfam" id="PF00561"/>
    </source>
</evidence>
<dbReference type="SUPFAM" id="SSF53474">
    <property type="entry name" value="alpha/beta-Hydrolases"/>
    <property type="match status" value="1"/>
</dbReference>
<proteinExistence type="predicted"/>
<dbReference type="PANTHER" id="PTHR43798">
    <property type="entry name" value="MONOACYLGLYCEROL LIPASE"/>
    <property type="match status" value="1"/>
</dbReference>
<dbReference type="InterPro" id="IPR000639">
    <property type="entry name" value="Epox_hydrolase-like"/>
</dbReference>
<dbReference type="InterPro" id="IPR000073">
    <property type="entry name" value="AB_hydrolase_1"/>
</dbReference>
<evidence type="ECO:0000313" key="3">
    <source>
        <dbReference type="Proteomes" id="UP000609531"/>
    </source>
</evidence>
<keyword evidence="2" id="KW-0378">Hydrolase</keyword>
<dbReference type="GO" id="GO:0016787">
    <property type="term" value="F:hydrolase activity"/>
    <property type="evidence" value="ECO:0007669"/>
    <property type="project" value="UniProtKB-KW"/>
</dbReference>
<dbReference type="Pfam" id="PF00561">
    <property type="entry name" value="Abhydrolase_1"/>
    <property type="match status" value="1"/>
</dbReference>
<feature type="domain" description="AB hydrolase-1" evidence="1">
    <location>
        <begin position="32"/>
        <end position="258"/>
    </location>
</feature>
<evidence type="ECO:0000313" key="2">
    <source>
        <dbReference type="EMBL" id="MBJ3775630.1"/>
    </source>
</evidence>
<comment type="caution">
    <text evidence="2">The sequence shown here is derived from an EMBL/GenBank/DDBJ whole genome shotgun (WGS) entry which is preliminary data.</text>
</comment>
<dbReference type="InterPro" id="IPR050266">
    <property type="entry name" value="AB_hydrolase_sf"/>
</dbReference>
<accession>A0A934MG61</accession>